<dbReference type="SUPFAM" id="SSF52096">
    <property type="entry name" value="ClpP/crotonase"/>
    <property type="match status" value="1"/>
</dbReference>
<dbReference type="Proteomes" id="UP000242561">
    <property type="component" value="Chromosome"/>
</dbReference>
<keyword evidence="1" id="KW-0732">Signal</keyword>
<dbReference type="RefSeq" id="WP_072558946.1">
    <property type="nucleotide sequence ID" value="NZ_CP018154.1"/>
</dbReference>
<organism evidence="2 3">
    <name type="scientific">Sphingorhabdus lutea</name>
    <dbReference type="NCBI Taxonomy" id="1913578"/>
    <lineage>
        <taxon>Bacteria</taxon>
        <taxon>Pseudomonadati</taxon>
        <taxon>Pseudomonadota</taxon>
        <taxon>Alphaproteobacteria</taxon>
        <taxon>Sphingomonadales</taxon>
        <taxon>Sphingomonadaceae</taxon>
        <taxon>Sphingorhabdus</taxon>
    </lineage>
</organism>
<dbReference type="InterPro" id="IPR029045">
    <property type="entry name" value="ClpP/crotonase-like_dom_sf"/>
</dbReference>
<dbReference type="KEGG" id="sphl:LPB140_05160"/>
<protein>
    <recommendedName>
        <fullName evidence="4">Alpha/beta hydrolase</fullName>
    </recommendedName>
</protein>
<evidence type="ECO:0000256" key="1">
    <source>
        <dbReference type="SAM" id="SignalP"/>
    </source>
</evidence>
<gene>
    <name evidence="2" type="ORF">LPB140_05160</name>
</gene>
<dbReference type="AlphaFoldDB" id="A0A1L3JAX8"/>
<evidence type="ECO:0008006" key="4">
    <source>
        <dbReference type="Google" id="ProtNLM"/>
    </source>
</evidence>
<reference evidence="2 3" key="1">
    <citation type="submission" date="2016-11" db="EMBL/GenBank/DDBJ databases">
        <title>Sphingorhabdus sp. LPB0140, isolated from marine environment.</title>
        <authorList>
            <person name="Kim E."/>
            <person name="Yi H."/>
        </authorList>
    </citation>
    <scope>NUCLEOTIDE SEQUENCE [LARGE SCALE GENOMIC DNA]</scope>
    <source>
        <strain evidence="2 3">LPB0140</strain>
    </source>
</reference>
<accession>A0A1L3JAX8</accession>
<proteinExistence type="predicted"/>
<evidence type="ECO:0000313" key="2">
    <source>
        <dbReference type="EMBL" id="APG62295.1"/>
    </source>
</evidence>
<feature type="signal peptide" evidence="1">
    <location>
        <begin position="1"/>
        <end position="16"/>
    </location>
</feature>
<name>A0A1L3JAX8_9SPHN</name>
<keyword evidence="3" id="KW-1185">Reference proteome</keyword>
<sequence length="261" mass="28378">MALLRQIIALPFTARAAKIALSTAILAPFAVGGLGQQSAAASASLTTNISYEEYSEIWVEDDSTSYSSDETQFGEDNDAPAFNDFSHEKPISKSYGPFYMVTGNRAILNGEVDSYSPALFAAMLRDYPALKQIDMVECGGTVDDEANLALARMIRKAGITTFVPAGGSVRSGGVELFLAGAARKADPKAEFAVHSWRDEDGMEADDFAANDPIHADYINFYRDMGMSEDKARAFYNLTNSVEHDRALYLRGTDIASYIKVD</sequence>
<dbReference type="STRING" id="1913578.LPB140_05160"/>
<dbReference type="EMBL" id="CP018154">
    <property type="protein sequence ID" value="APG62295.1"/>
    <property type="molecule type" value="Genomic_DNA"/>
</dbReference>
<evidence type="ECO:0000313" key="3">
    <source>
        <dbReference type="Proteomes" id="UP000242561"/>
    </source>
</evidence>
<feature type="chain" id="PRO_5012769508" description="Alpha/beta hydrolase" evidence="1">
    <location>
        <begin position="17"/>
        <end position="261"/>
    </location>
</feature>
<dbReference type="OrthoDB" id="6198264at2"/>